<dbReference type="InterPro" id="IPR050511">
    <property type="entry name" value="AMPK_gamma/SDS23_families"/>
</dbReference>
<reference evidence="5 6" key="1">
    <citation type="journal article" date="2018" name="PLoS Genet.">
        <title>Population sequencing reveals clonal diversity and ancestral inbreeding in the grapevine cultivar Chardonnay.</title>
        <authorList>
            <person name="Roach M.J."/>
            <person name="Johnson D.L."/>
            <person name="Bohlmann J."/>
            <person name="van Vuuren H.J."/>
            <person name="Jones S.J."/>
            <person name="Pretorius I.S."/>
            <person name="Schmidt S.A."/>
            <person name="Borneman A.R."/>
        </authorList>
    </citation>
    <scope>NUCLEOTIDE SEQUENCE [LARGE SCALE GENOMIC DNA]</scope>
    <source>
        <strain evidence="6">cv. Chardonnay</strain>
        <tissue evidence="5">Leaf</tissue>
    </source>
</reference>
<evidence type="ECO:0000256" key="2">
    <source>
        <dbReference type="ARBA" id="ARBA00023122"/>
    </source>
</evidence>
<comment type="caution">
    <text evidence="5">The sequence shown here is derived from an EMBL/GenBank/DDBJ whole genome shotgun (WGS) entry which is preliminary data.</text>
</comment>
<name>A0A438JTD8_VITVI</name>
<dbReference type="PANTHER" id="PTHR13780:SF124">
    <property type="entry name" value="OS01G0633400 PROTEIN"/>
    <property type="match status" value="1"/>
</dbReference>
<dbReference type="Pfam" id="PF00571">
    <property type="entry name" value="CBS"/>
    <property type="match status" value="1"/>
</dbReference>
<dbReference type="Gene3D" id="3.10.580.10">
    <property type="entry name" value="CBS-domain"/>
    <property type="match status" value="1"/>
</dbReference>
<dbReference type="AlphaFoldDB" id="A0A438JTD8"/>
<gene>
    <name evidence="5" type="ORF">CK203_010623</name>
</gene>
<feature type="domain" description="CBS" evidence="4">
    <location>
        <begin position="149"/>
        <end position="206"/>
    </location>
</feature>
<evidence type="ECO:0000256" key="3">
    <source>
        <dbReference type="PROSITE-ProRule" id="PRU00703"/>
    </source>
</evidence>
<keyword evidence="1" id="KW-0677">Repeat</keyword>
<sequence>MDLGQVEEVIKDTGGGIPPPVIKDTGGGIAEKKEALISKPTNQLDSGIALQVFLDHIPSSSIPGLQNSLSDLDFLFTSSGTENWGFLRDAIHFLYEKNVFGAPITDVLESSDDSNAISRRFSDQYVGFIDFASMVLWSLEVGELAKSFLWDPFFRITLDDSLMHVLQLLSTHRLQILPVMEQPNSEVIGFVTQNAVIQLLLQSSGLEWFDNLADKALSEFRYSNSLSFRFAILNRENKRLIGSLRSSDIHLLLDNDDLFHSRNWVPSISFLSYEEKILSQTEFLWDYFVNRTRTIEEFIHLDARKTHANAAIEGDLGGLVSAGILRLRKQRPSKNGLAGVLTVRDMITQFAPPCVDSRFTGGGFFESALEQSGCQVKNGTLVCDH</sequence>
<evidence type="ECO:0000313" key="6">
    <source>
        <dbReference type="Proteomes" id="UP000288805"/>
    </source>
</evidence>
<dbReference type="InterPro" id="IPR046342">
    <property type="entry name" value="CBS_dom_sf"/>
</dbReference>
<evidence type="ECO:0000313" key="5">
    <source>
        <dbReference type="EMBL" id="RVX12189.1"/>
    </source>
</evidence>
<protein>
    <recommendedName>
        <fullName evidence="4">CBS domain-containing protein</fullName>
    </recommendedName>
</protein>
<dbReference type="SMART" id="SM00116">
    <property type="entry name" value="CBS"/>
    <property type="match status" value="1"/>
</dbReference>
<keyword evidence="2 3" id="KW-0129">CBS domain</keyword>
<dbReference type="Proteomes" id="UP000288805">
    <property type="component" value="Unassembled WGS sequence"/>
</dbReference>
<dbReference type="EMBL" id="QGNW01000028">
    <property type="protein sequence ID" value="RVX12189.1"/>
    <property type="molecule type" value="Genomic_DNA"/>
</dbReference>
<organism evidence="5 6">
    <name type="scientific">Vitis vinifera</name>
    <name type="common">Grape</name>
    <dbReference type="NCBI Taxonomy" id="29760"/>
    <lineage>
        <taxon>Eukaryota</taxon>
        <taxon>Viridiplantae</taxon>
        <taxon>Streptophyta</taxon>
        <taxon>Embryophyta</taxon>
        <taxon>Tracheophyta</taxon>
        <taxon>Spermatophyta</taxon>
        <taxon>Magnoliopsida</taxon>
        <taxon>eudicotyledons</taxon>
        <taxon>Gunneridae</taxon>
        <taxon>Pentapetalae</taxon>
        <taxon>rosids</taxon>
        <taxon>Vitales</taxon>
        <taxon>Vitaceae</taxon>
        <taxon>Viteae</taxon>
        <taxon>Vitis</taxon>
    </lineage>
</organism>
<evidence type="ECO:0000259" key="4">
    <source>
        <dbReference type="PROSITE" id="PS51371"/>
    </source>
</evidence>
<dbReference type="InterPro" id="IPR000644">
    <property type="entry name" value="CBS_dom"/>
</dbReference>
<accession>A0A438JTD8</accession>
<dbReference type="SUPFAM" id="SSF54631">
    <property type="entry name" value="CBS-domain pair"/>
    <property type="match status" value="1"/>
</dbReference>
<proteinExistence type="predicted"/>
<evidence type="ECO:0000256" key="1">
    <source>
        <dbReference type="ARBA" id="ARBA00022737"/>
    </source>
</evidence>
<dbReference type="PANTHER" id="PTHR13780">
    <property type="entry name" value="AMP-ACTIVATED PROTEIN KINASE, GAMMA REGULATORY SUBUNIT"/>
    <property type="match status" value="1"/>
</dbReference>
<dbReference type="PROSITE" id="PS51371">
    <property type="entry name" value="CBS"/>
    <property type="match status" value="1"/>
</dbReference>